<keyword evidence="2" id="KW-1003">Cell membrane</keyword>
<feature type="transmembrane region" description="Helical" evidence="6">
    <location>
        <begin position="196"/>
        <end position="216"/>
    </location>
</feature>
<keyword evidence="4 6" id="KW-1133">Transmembrane helix</keyword>
<dbReference type="CDD" id="cd06581">
    <property type="entry name" value="TM_PBP1_LivM_like"/>
    <property type="match status" value="1"/>
</dbReference>
<reference evidence="7 8" key="1">
    <citation type="submission" date="2019-03" db="EMBL/GenBank/DDBJ databases">
        <title>Metabolic potential of uncultured bacteria and archaea associated with petroleum seepage in deep-sea sediments.</title>
        <authorList>
            <person name="Dong X."/>
            <person name="Hubert C."/>
        </authorList>
    </citation>
    <scope>NUCLEOTIDE SEQUENCE [LARGE SCALE GENOMIC DNA]</scope>
    <source>
        <strain evidence="7">E29_bin78</strain>
    </source>
</reference>
<comment type="caution">
    <text evidence="7">The sequence shown here is derived from an EMBL/GenBank/DDBJ whole genome shotgun (WGS) entry which is preliminary data.</text>
</comment>
<feature type="transmembrane region" description="Helical" evidence="6">
    <location>
        <begin position="89"/>
        <end position="106"/>
    </location>
</feature>
<dbReference type="PANTHER" id="PTHR30482">
    <property type="entry name" value="HIGH-AFFINITY BRANCHED-CHAIN AMINO ACID TRANSPORT SYSTEM PERMEASE"/>
    <property type="match status" value="1"/>
</dbReference>
<dbReference type="InterPro" id="IPR043428">
    <property type="entry name" value="LivM-like"/>
</dbReference>
<evidence type="ECO:0000256" key="3">
    <source>
        <dbReference type="ARBA" id="ARBA00022692"/>
    </source>
</evidence>
<evidence type="ECO:0000313" key="7">
    <source>
        <dbReference type="EMBL" id="TET43563.1"/>
    </source>
</evidence>
<dbReference type="InterPro" id="IPR001851">
    <property type="entry name" value="ABC_transp_permease"/>
</dbReference>
<evidence type="ECO:0000256" key="2">
    <source>
        <dbReference type="ARBA" id="ARBA00022475"/>
    </source>
</evidence>
<sequence length="305" mass="33230">MGFINFLVYLAIMMGIYGILSLSLNLQYGFTGLANFGQVAFFCLGAYVSTIIVLTFDMPFIFGLLGGMAVACVFGYVIAIPTANLKEDYWAIVTLAAAEIVRIFFLNEDWVVGGGPYVGGAFGVGGIPQPLRSLFSAHTYPFFYLAIVLVCLFATYIIINTLTQSPFGRVIKSIREGGDNLPQAMGKNVKKFRVKVMAIGGSFGGLAGCLWAHFHGFISPDQFMPLETFIVWAMVIVGGKANNKGAILGAVVIMVFYNSTRFLKDYIPVEAVTLASLRMVAIGILIVVAMLFMKEGFIKEKKVVY</sequence>
<dbReference type="PANTHER" id="PTHR30482:SF10">
    <property type="entry name" value="HIGH-AFFINITY BRANCHED-CHAIN AMINO ACID TRANSPORT PROTEIN BRAE"/>
    <property type="match status" value="1"/>
</dbReference>
<comment type="subcellular location">
    <subcellularLocation>
        <location evidence="1">Cell membrane</location>
        <topology evidence="1">Multi-pass membrane protein</topology>
    </subcellularLocation>
</comment>
<keyword evidence="5 6" id="KW-0472">Membrane</keyword>
<evidence type="ECO:0000313" key="8">
    <source>
        <dbReference type="Proteomes" id="UP000320679"/>
    </source>
</evidence>
<dbReference type="GO" id="GO:0005886">
    <property type="term" value="C:plasma membrane"/>
    <property type="evidence" value="ECO:0007669"/>
    <property type="project" value="UniProtKB-SubCell"/>
</dbReference>
<feature type="transmembrane region" description="Helical" evidence="6">
    <location>
        <begin position="60"/>
        <end position="82"/>
    </location>
</feature>
<gene>
    <name evidence="7" type="ORF">E3J59_06270</name>
</gene>
<protein>
    <submittedName>
        <fullName evidence="7">Branched-chain amino acid ABC transporter permease</fullName>
    </submittedName>
</protein>
<organism evidence="7 8">
    <name type="scientific">Aerophobetes bacterium</name>
    <dbReference type="NCBI Taxonomy" id="2030807"/>
    <lineage>
        <taxon>Bacteria</taxon>
        <taxon>Candidatus Aerophobota</taxon>
    </lineage>
</organism>
<name>A0A523UM09_UNCAE</name>
<dbReference type="EMBL" id="SOJK01000261">
    <property type="protein sequence ID" value="TET43563.1"/>
    <property type="molecule type" value="Genomic_DNA"/>
</dbReference>
<feature type="transmembrane region" description="Helical" evidence="6">
    <location>
        <begin position="6"/>
        <end position="26"/>
    </location>
</feature>
<feature type="transmembrane region" description="Helical" evidence="6">
    <location>
        <begin position="33"/>
        <end position="54"/>
    </location>
</feature>
<dbReference type="Proteomes" id="UP000320679">
    <property type="component" value="Unassembled WGS sequence"/>
</dbReference>
<feature type="transmembrane region" description="Helical" evidence="6">
    <location>
        <begin position="142"/>
        <end position="162"/>
    </location>
</feature>
<accession>A0A523UM09</accession>
<evidence type="ECO:0000256" key="1">
    <source>
        <dbReference type="ARBA" id="ARBA00004651"/>
    </source>
</evidence>
<evidence type="ECO:0000256" key="4">
    <source>
        <dbReference type="ARBA" id="ARBA00022989"/>
    </source>
</evidence>
<evidence type="ECO:0000256" key="5">
    <source>
        <dbReference type="ARBA" id="ARBA00023136"/>
    </source>
</evidence>
<dbReference type="Pfam" id="PF02653">
    <property type="entry name" value="BPD_transp_2"/>
    <property type="match status" value="1"/>
</dbReference>
<dbReference type="GO" id="GO:0015658">
    <property type="term" value="F:branched-chain amino acid transmembrane transporter activity"/>
    <property type="evidence" value="ECO:0007669"/>
    <property type="project" value="InterPro"/>
</dbReference>
<evidence type="ECO:0000256" key="6">
    <source>
        <dbReference type="SAM" id="Phobius"/>
    </source>
</evidence>
<dbReference type="AlphaFoldDB" id="A0A523UM09"/>
<keyword evidence="3 6" id="KW-0812">Transmembrane</keyword>
<proteinExistence type="predicted"/>
<feature type="transmembrane region" description="Helical" evidence="6">
    <location>
        <begin position="275"/>
        <end position="293"/>
    </location>
</feature>